<comment type="caution">
    <text evidence="1">The sequence shown here is derived from an EMBL/GenBank/DDBJ whole genome shotgun (WGS) entry which is preliminary data.</text>
</comment>
<sequence>MVKDKDSSGTYFANHKVKLSEKTAILQQLTRYYDISLSHQFYII</sequence>
<accession>A0A830ZRG1</accession>
<dbReference type="EMBL" id="CAPB01000008">
    <property type="protein sequence ID" value="CCO93041.1"/>
    <property type="molecule type" value="Genomic_DNA"/>
</dbReference>
<dbReference type="AlphaFoldDB" id="A0A830ZRG1"/>
<evidence type="ECO:0000313" key="2">
    <source>
        <dbReference type="Proteomes" id="UP000013111"/>
    </source>
</evidence>
<reference evidence="1 2" key="1">
    <citation type="submission" date="2012-11" db="EMBL/GenBank/DDBJ databases">
        <authorList>
            <person name="Linke B."/>
        </authorList>
    </citation>
    <scope>NUCLEOTIDE SEQUENCE [LARGE SCALE GENOMIC DNA]</scope>
    <source>
        <strain evidence="2">CFBP 1232</strain>
    </source>
</reference>
<protein>
    <submittedName>
        <fullName evidence="1">Uncharacterized protein</fullName>
    </submittedName>
</protein>
<reference evidence="1 2" key="2">
    <citation type="submission" date="2013-04" db="EMBL/GenBank/DDBJ databases">
        <title>Comparative genomics of 12 strains of Erwinia amylovora identifies a pan-genome with a large conserved core and provides insights into host specificity.</title>
        <authorList>
            <person name="Mann R.A."/>
            <person name="Smits T.H.M."/>
            <person name="Buehlmann A."/>
            <person name="Blom J."/>
            <person name="Goesmann A."/>
            <person name="Frey J.E."/>
            <person name="Plummer K.M."/>
            <person name="Beer S.V."/>
            <person name="Luck J."/>
            <person name="Duffy B."/>
            <person name="Rodoni B."/>
        </authorList>
    </citation>
    <scope>NUCLEOTIDE SEQUENCE [LARGE SCALE GENOMIC DNA]</scope>
    <source>
        <strain evidence="2">CFBP 1232</strain>
    </source>
</reference>
<organism evidence="1 2">
    <name type="scientific">Erwinia amylovora NBRC 12687 = CFBP 1232</name>
    <dbReference type="NCBI Taxonomy" id="1219359"/>
    <lineage>
        <taxon>Bacteria</taxon>
        <taxon>Pseudomonadati</taxon>
        <taxon>Pseudomonadota</taxon>
        <taxon>Gammaproteobacteria</taxon>
        <taxon>Enterobacterales</taxon>
        <taxon>Erwiniaceae</taxon>
        <taxon>Erwinia</taxon>
    </lineage>
</organism>
<proteinExistence type="predicted"/>
<dbReference type="Proteomes" id="UP000013111">
    <property type="component" value="Unassembled WGS sequence"/>
</dbReference>
<name>A0A830ZRG1_ERWAM</name>
<evidence type="ECO:0000313" key="1">
    <source>
        <dbReference type="EMBL" id="CCO93041.1"/>
    </source>
</evidence>
<gene>
    <name evidence="1" type="ORF">BN437_1088</name>
</gene>